<feature type="coiled-coil region" evidence="1">
    <location>
        <begin position="22"/>
        <end position="49"/>
    </location>
</feature>
<evidence type="ECO:0000313" key="3">
    <source>
        <dbReference type="EMBL" id="VDO99861.1"/>
    </source>
</evidence>
<accession>A0A3P7ZHV6</accession>
<dbReference type="WBParaSite" id="HPBE_0001450901-mRNA-1">
    <property type="protein sequence ID" value="HPBE_0001450901-mRNA-1"/>
    <property type="gene ID" value="HPBE_0001450901"/>
</dbReference>
<reference evidence="5" key="2">
    <citation type="submission" date="2019-09" db="UniProtKB">
        <authorList>
            <consortium name="WormBaseParasite"/>
        </authorList>
    </citation>
    <scope>IDENTIFICATION</scope>
</reference>
<name>A0A3P7ZHV6_HELPZ</name>
<dbReference type="OrthoDB" id="5870251at2759"/>
<reference evidence="3 4" key="1">
    <citation type="submission" date="2018-11" db="EMBL/GenBank/DDBJ databases">
        <authorList>
            <consortium name="Pathogen Informatics"/>
        </authorList>
    </citation>
    <scope>NUCLEOTIDE SEQUENCE [LARGE SCALE GENOMIC DNA]</scope>
</reference>
<evidence type="ECO:0000313" key="5">
    <source>
        <dbReference type="WBParaSite" id="HPBE_0001450901-mRNA-1"/>
    </source>
</evidence>
<dbReference type="EMBL" id="UZAH01028394">
    <property type="protein sequence ID" value="VDO99861.1"/>
    <property type="molecule type" value="Genomic_DNA"/>
</dbReference>
<evidence type="ECO:0000256" key="1">
    <source>
        <dbReference type="SAM" id="Coils"/>
    </source>
</evidence>
<proteinExistence type="predicted"/>
<protein>
    <submittedName>
        <fullName evidence="5">Spindle and centriole-associated protein 1</fullName>
    </submittedName>
</protein>
<evidence type="ECO:0000313" key="4">
    <source>
        <dbReference type="Proteomes" id="UP000050761"/>
    </source>
</evidence>
<evidence type="ECO:0000256" key="2">
    <source>
        <dbReference type="SAM" id="MobiDB-lite"/>
    </source>
</evidence>
<feature type="region of interest" description="Disordered" evidence="2">
    <location>
        <begin position="81"/>
        <end position="103"/>
    </location>
</feature>
<organism evidence="3">
    <name type="scientific">Heligmosomoides polygyrus</name>
    <name type="common">Parasitic roundworm</name>
    <dbReference type="NCBI Taxonomy" id="6339"/>
    <lineage>
        <taxon>Eukaryota</taxon>
        <taxon>Metazoa</taxon>
        <taxon>Ecdysozoa</taxon>
        <taxon>Nematoda</taxon>
        <taxon>Chromadorea</taxon>
        <taxon>Rhabditida</taxon>
        <taxon>Rhabditina</taxon>
        <taxon>Rhabditomorpha</taxon>
        <taxon>Strongyloidea</taxon>
        <taxon>Heligmosomidae</taxon>
        <taxon>Heligmosomoides</taxon>
    </lineage>
</organism>
<dbReference type="Proteomes" id="UP000050761">
    <property type="component" value="Unassembled WGS sequence"/>
</dbReference>
<sequence>MQLSTVTDVKILSAIQTMLRLLQEAEVIKENLSHKCRKMKEEFDRDEAAVRTILAESNIPTAISDSLLDSHFKFTSKKLAGAEEAPAPAAVQSPMGNEMVAQG</sequence>
<gene>
    <name evidence="3" type="ORF">HPBE_LOCUS14510</name>
</gene>
<keyword evidence="4" id="KW-1185">Reference proteome</keyword>
<dbReference type="AlphaFoldDB" id="A0A3P7ZHV6"/>
<keyword evidence="1" id="KW-0175">Coiled coil</keyword>